<sequence length="72" mass="7970">VSEAKGREKGCQVLTMQATNPITAIIAQKLDYETLRRMDVRSFRGADGQCLLDTSAMAGTTHFVFLSKKLIH</sequence>
<protein>
    <submittedName>
        <fullName evidence="1">Uncharacterized protein</fullName>
    </submittedName>
</protein>
<proteinExistence type="predicted"/>
<comment type="caution">
    <text evidence="1">The sequence shown here is derived from an EMBL/GenBank/DDBJ whole genome shotgun (WGS) entry which is preliminary data.</text>
</comment>
<accession>A0AAN8WPC2</accession>
<dbReference type="EMBL" id="JAXCGZ010021777">
    <property type="protein sequence ID" value="KAK7044019.1"/>
    <property type="molecule type" value="Genomic_DNA"/>
</dbReference>
<dbReference type="AlphaFoldDB" id="A0AAN8WPC2"/>
<organism evidence="1 2">
    <name type="scientific">Halocaridina rubra</name>
    <name type="common">Hawaiian red shrimp</name>
    <dbReference type="NCBI Taxonomy" id="373956"/>
    <lineage>
        <taxon>Eukaryota</taxon>
        <taxon>Metazoa</taxon>
        <taxon>Ecdysozoa</taxon>
        <taxon>Arthropoda</taxon>
        <taxon>Crustacea</taxon>
        <taxon>Multicrustacea</taxon>
        <taxon>Malacostraca</taxon>
        <taxon>Eumalacostraca</taxon>
        <taxon>Eucarida</taxon>
        <taxon>Decapoda</taxon>
        <taxon>Pleocyemata</taxon>
        <taxon>Caridea</taxon>
        <taxon>Atyoidea</taxon>
        <taxon>Atyidae</taxon>
        <taxon>Halocaridina</taxon>
    </lineage>
</organism>
<name>A0AAN8WPC2_HALRR</name>
<feature type="non-terminal residue" evidence="1">
    <location>
        <position position="1"/>
    </location>
</feature>
<evidence type="ECO:0000313" key="2">
    <source>
        <dbReference type="Proteomes" id="UP001381693"/>
    </source>
</evidence>
<keyword evidence="2" id="KW-1185">Reference proteome</keyword>
<dbReference type="Proteomes" id="UP001381693">
    <property type="component" value="Unassembled WGS sequence"/>
</dbReference>
<dbReference type="Gene3D" id="3.40.630.30">
    <property type="match status" value="1"/>
</dbReference>
<gene>
    <name evidence="1" type="ORF">SK128_011787</name>
</gene>
<reference evidence="1 2" key="1">
    <citation type="submission" date="2023-11" db="EMBL/GenBank/DDBJ databases">
        <title>Halocaridina rubra genome assembly.</title>
        <authorList>
            <person name="Smith C."/>
        </authorList>
    </citation>
    <scope>NUCLEOTIDE SEQUENCE [LARGE SCALE GENOMIC DNA]</scope>
    <source>
        <strain evidence="1">EP-1</strain>
        <tissue evidence="1">Whole</tissue>
    </source>
</reference>
<evidence type="ECO:0000313" key="1">
    <source>
        <dbReference type="EMBL" id="KAK7044019.1"/>
    </source>
</evidence>